<dbReference type="EMBL" id="JAULUE010002052">
    <property type="protein sequence ID" value="KAK5900168.1"/>
    <property type="molecule type" value="Genomic_DNA"/>
</dbReference>
<feature type="compositionally biased region" description="Low complexity" evidence="1">
    <location>
        <begin position="151"/>
        <end position="161"/>
    </location>
</feature>
<evidence type="ECO:0000313" key="2">
    <source>
        <dbReference type="EMBL" id="KAK5900168.1"/>
    </source>
</evidence>
<feature type="compositionally biased region" description="Basic and acidic residues" evidence="1">
    <location>
        <begin position="29"/>
        <end position="75"/>
    </location>
</feature>
<comment type="caution">
    <text evidence="2">The sequence shown here is derived from an EMBL/GenBank/DDBJ whole genome shotgun (WGS) entry which is preliminary data.</text>
</comment>
<protein>
    <submittedName>
        <fullName evidence="2">Uncharacterized protein</fullName>
    </submittedName>
</protein>
<accession>A0AAN8CDR1</accession>
<feature type="compositionally biased region" description="Basic and acidic residues" evidence="1">
    <location>
        <begin position="177"/>
        <end position="193"/>
    </location>
</feature>
<gene>
    <name evidence="2" type="ORF">CesoFtcFv8_009568</name>
</gene>
<organism evidence="2 3">
    <name type="scientific">Champsocephalus esox</name>
    <name type="common">pike icefish</name>
    <dbReference type="NCBI Taxonomy" id="159716"/>
    <lineage>
        <taxon>Eukaryota</taxon>
        <taxon>Metazoa</taxon>
        <taxon>Chordata</taxon>
        <taxon>Craniata</taxon>
        <taxon>Vertebrata</taxon>
        <taxon>Euteleostomi</taxon>
        <taxon>Actinopterygii</taxon>
        <taxon>Neopterygii</taxon>
        <taxon>Teleostei</taxon>
        <taxon>Neoteleostei</taxon>
        <taxon>Acanthomorphata</taxon>
        <taxon>Eupercaria</taxon>
        <taxon>Perciformes</taxon>
        <taxon>Notothenioidei</taxon>
        <taxon>Channichthyidae</taxon>
        <taxon>Champsocephalus</taxon>
    </lineage>
</organism>
<sequence length="224" mass="24657">MARRHVTKDVLSGMQTADMKNAEVEEEDRLTAEKGEKAERMKVENEERKEKVITKNTVKERKGESERMEDLKTGEKPPPSATATAAATAVSGKAGEGKEKTAEKREKAERMEVENEERKEKVINKIIVKERKGESERLEDLKTGEEPPAPAAAATAGSVKAGEAEKEGIKVFSLKKRLAEREQKRKEEDKQNPEEGPSGRKQKSDGANPEMGSGGEKADGGKSR</sequence>
<reference evidence="2 3" key="1">
    <citation type="journal article" date="2023" name="Mol. Biol. Evol.">
        <title>Genomics of Secondarily Temperate Adaptation in the Only Non-Antarctic Icefish.</title>
        <authorList>
            <person name="Rivera-Colon A.G."/>
            <person name="Rayamajhi N."/>
            <person name="Minhas B.F."/>
            <person name="Madrigal G."/>
            <person name="Bilyk K.T."/>
            <person name="Yoon V."/>
            <person name="Hune M."/>
            <person name="Gregory S."/>
            <person name="Cheng C.H.C."/>
            <person name="Catchen J.M."/>
        </authorList>
    </citation>
    <scope>NUCLEOTIDE SEQUENCE [LARGE SCALE GENOMIC DNA]</scope>
    <source>
        <strain evidence="2">JC2023a</strain>
    </source>
</reference>
<dbReference type="AlphaFoldDB" id="A0AAN8CDR1"/>
<proteinExistence type="predicted"/>
<dbReference type="Proteomes" id="UP001335648">
    <property type="component" value="Unassembled WGS sequence"/>
</dbReference>
<feature type="compositionally biased region" description="Basic and acidic residues" evidence="1">
    <location>
        <begin position="95"/>
        <end position="145"/>
    </location>
</feature>
<feature type="compositionally biased region" description="Low complexity" evidence="1">
    <location>
        <begin position="81"/>
        <end position="93"/>
    </location>
</feature>
<name>A0AAN8CDR1_9TELE</name>
<evidence type="ECO:0000313" key="3">
    <source>
        <dbReference type="Proteomes" id="UP001335648"/>
    </source>
</evidence>
<evidence type="ECO:0000256" key="1">
    <source>
        <dbReference type="SAM" id="MobiDB-lite"/>
    </source>
</evidence>
<keyword evidence="3" id="KW-1185">Reference proteome</keyword>
<feature type="region of interest" description="Disordered" evidence="1">
    <location>
        <begin position="1"/>
        <end position="224"/>
    </location>
</feature>